<name>A0A017RUB8_9CLOT</name>
<sequence>MKHLKKLFTLLLLVIFTVTFIPSFTKAEAAVNLPTIKYIGMEHSPLLSGDTQTFYISSDFNNKVQYRVFLYSYSTKKKIELTKGYSAPVHPKTPYVIKSAYVYKNGKYRLEVLVKSKDSTKNFDSFKNYDFQCVSRDKRKNITTTGSMYNVKDVYSLGEKVVISGIKGIYGMKSPYKYKLSVYSVRKNQVVYSGSIYSTKAEWTPKEVGPYILTLYVNSKGSKAKYDAIKQKVIYVKTTNSMKSGKITLDSTKDDVISLLGEPFSTKYDYGCYVMTYDNVILYLDHTYTPNVVIGWENKGNPLIYLGNKNPNAPALTLGSYSYEVLNAMGTPEFLPPFLLNNDVDFWGFSDGSVVFFNQDGEVASYLNNGSLKISLGSKNPFAPALNLNSNFVDVVNAMGTPDALYINGIATEDYTKCWYGKSYFAFDEDGKIIFFENEGNLKINLGDINPDAPEITEGSSIQDVIDAMGTPDSITLDSESGDIIWKYGTSTISFSAEGSVKNWNDTGNLKVLK</sequence>
<dbReference type="Proteomes" id="UP000019681">
    <property type="component" value="Unassembled WGS sequence"/>
</dbReference>
<accession>A0A017RUB8</accession>
<dbReference type="RefSeq" id="WP_035381385.1">
    <property type="nucleotide sequence ID" value="NZ_AZQP01000054.1"/>
</dbReference>
<protein>
    <submittedName>
        <fullName evidence="1">Uncharacterized protein</fullName>
    </submittedName>
</protein>
<evidence type="ECO:0000313" key="1">
    <source>
        <dbReference type="EMBL" id="EYE87480.1"/>
    </source>
</evidence>
<dbReference type="STRING" id="1403537.Q428_13120"/>
<dbReference type="AlphaFoldDB" id="A0A017RUB8"/>
<comment type="caution">
    <text evidence="1">The sequence shown here is derived from an EMBL/GenBank/DDBJ whole genome shotgun (WGS) entry which is preliminary data.</text>
</comment>
<gene>
    <name evidence="1" type="ORF">Q428_13120</name>
</gene>
<dbReference type="OrthoDB" id="1676127at2"/>
<evidence type="ECO:0000313" key="2">
    <source>
        <dbReference type="Proteomes" id="UP000019681"/>
    </source>
</evidence>
<organism evidence="1 2">
    <name type="scientific">Fervidicella metallireducens AeB</name>
    <dbReference type="NCBI Taxonomy" id="1403537"/>
    <lineage>
        <taxon>Bacteria</taxon>
        <taxon>Bacillati</taxon>
        <taxon>Bacillota</taxon>
        <taxon>Clostridia</taxon>
        <taxon>Eubacteriales</taxon>
        <taxon>Clostridiaceae</taxon>
        <taxon>Fervidicella</taxon>
    </lineage>
</organism>
<dbReference type="EMBL" id="AZQP01000054">
    <property type="protein sequence ID" value="EYE87480.1"/>
    <property type="molecule type" value="Genomic_DNA"/>
</dbReference>
<reference evidence="1 2" key="1">
    <citation type="journal article" date="2014" name="Genome Announc.">
        <title>Draft Genome Sequence of Fervidicella metallireducens Strain AeBT, an Iron-Reducing Thermoanaerobe from the Great Artesian Basin.</title>
        <authorList>
            <person name="Patel B.K."/>
        </authorList>
    </citation>
    <scope>NUCLEOTIDE SEQUENCE [LARGE SCALE GENOMIC DNA]</scope>
    <source>
        <strain evidence="1 2">AeB</strain>
    </source>
</reference>
<keyword evidence="2" id="KW-1185">Reference proteome</keyword>
<proteinExistence type="predicted"/>